<evidence type="ECO:0000313" key="1">
    <source>
        <dbReference type="EMBL" id="KAH3823446.1"/>
    </source>
</evidence>
<organism evidence="1 2">
    <name type="scientific">Dreissena polymorpha</name>
    <name type="common">Zebra mussel</name>
    <name type="synonym">Mytilus polymorpha</name>
    <dbReference type="NCBI Taxonomy" id="45954"/>
    <lineage>
        <taxon>Eukaryota</taxon>
        <taxon>Metazoa</taxon>
        <taxon>Spiralia</taxon>
        <taxon>Lophotrochozoa</taxon>
        <taxon>Mollusca</taxon>
        <taxon>Bivalvia</taxon>
        <taxon>Autobranchia</taxon>
        <taxon>Heteroconchia</taxon>
        <taxon>Euheterodonta</taxon>
        <taxon>Imparidentia</taxon>
        <taxon>Neoheterodontei</taxon>
        <taxon>Myida</taxon>
        <taxon>Dreissenoidea</taxon>
        <taxon>Dreissenidae</taxon>
        <taxon>Dreissena</taxon>
    </lineage>
</organism>
<reference evidence="1" key="2">
    <citation type="submission" date="2020-11" db="EMBL/GenBank/DDBJ databases">
        <authorList>
            <person name="McCartney M.A."/>
            <person name="Auch B."/>
            <person name="Kono T."/>
            <person name="Mallez S."/>
            <person name="Becker A."/>
            <person name="Gohl D.M."/>
            <person name="Silverstein K.A.T."/>
            <person name="Koren S."/>
            <person name="Bechman K.B."/>
            <person name="Herman A."/>
            <person name="Abrahante J.E."/>
            <person name="Garbe J."/>
        </authorList>
    </citation>
    <scope>NUCLEOTIDE SEQUENCE</scope>
    <source>
        <strain evidence="1">Duluth1</strain>
        <tissue evidence="1">Whole animal</tissue>
    </source>
</reference>
<dbReference type="EMBL" id="JAIWYP010000005">
    <property type="protein sequence ID" value="KAH3823446.1"/>
    <property type="molecule type" value="Genomic_DNA"/>
</dbReference>
<dbReference type="AlphaFoldDB" id="A0A9D4JTB9"/>
<gene>
    <name evidence="1" type="ORF">DPMN_125245</name>
</gene>
<evidence type="ECO:0000313" key="2">
    <source>
        <dbReference type="Proteomes" id="UP000828390"/>
    </source>
</evidence>
<comment type="caution">
    <text evidence="1">The sequence shown here is derived from an EMBL/GenBank/DDBJ whole genome shotgun (WGS) entry which is preliminary data.</text>
</comment>
<sequence length="67" mass="7936">MTWNICAKVQLAWFGQVTTYEYLCKTVLQGKLEGGRRRGRKKKSWMHNLRVDILFHRVITLSRTLQA</sequence>
<accession>A0A9D4JTB9</accession>
<keyword evidence="2" id="KW-1185">Reference proteome</keyword>
<reference evidence="1" key="1">
    <citation type="journal article" date="2019" name="bioRxiv">
        <title>The Genome of the Zebra Mussel, Dreissena polymorpha: A Resource for Invasive Species Research.</title>
        <authorList>
            <person name="McCartney M.A."/>
            <person name="Auch B."/>
            <person name="Kono T."/>
            <person name="Mallez S."/>
            <person name="Zhang Y."/>
            <person name="Obille A."/>
            <person name="Becker A."/>
            <person name="Abrahante J.E."/>
            <person name="Garbe J."/>
            <person name="Badalamenti J.P."/>
            <person name="Herman A."/>
            <person name="Mangelson H."/>
            <person name="Liachko I."/>
            <person name="Sullivan S."/>
            <person name="Sone E.D."/>
            <person name="Koren S."/>
            <person name="Silverstein K.A.T."/>
            <person name="Beckman K.B."/>
            <person name="Gohl D.M."/>
        </authorList>
    </citation>
    <scope>NUCLEOTIDE SEQUENCE</scope>
    <source>
        <strain evidence="1">Duluth1</strain>
        <tissue evidence="1">Whole animal</tissue>
    </source>
</reference>
<proteinExistence type="predicted"/>
<dbReference type="Proteomes" id="UP000828390">
    <property type="component" value="Unassembled WGS sequence"/>
</dbReference>
<protein>
    <submittedName>
        <fullName evidence="1">Uncharacterized protein</fullName>
    </submittedName>
</protein>
<name>A0A9D4JTB9_DREPO</name>